<dbReference type="AlphaFoldDB" id="A0AAQ4CVB5"/>
<keyword evidence="2" id="KW-1185">Reference proteome</keyword>
<proteinExistence type="predicted"/>
<name>A0AAQ4CVB5_9CREN</name>
<evidence type="ECO:0000313" key="2">
    <source>
        <dbReference type="Proteomes" id="UP001319921"/>
    </source>
</evidence>
<accession>A0AAQ4CVB5</accession>
<dbReference type="KEGG" id="scas:SACC_27630"/>
<protein>
    <submittedName>
        <fullName evidence="1">Uncharacterized protein</fullName>
    </submittedName>
</protein>
<sequence>MLLGVLLGLRLRRDLILLGYKDSLSKKNLEEVLRGGDSIVLAEVRFLLEELERLEVRRLRIDLES</sequence>
<reference evidence="1 2" key="1">
    <citation type="journal article" date="2022" name="Microbiol. Resour. Announc.">
        <title>Complete Genome Sequence of the Hyperthermophilic and Acidophilic Archaeon Saccharolobus caldissimus Strain HS-3T.</title>
        <authorList>
            <person name="Sakai H.D."/>
            <person name="Kurosawa N."/>
        </authorList>
    </citation>
    <scope>NUCLEOTIDE SEQUENCE [LARGE SCALE GENOMIC DNA]</scope>
    <source>
        <strain evidence="1 2">JCM32116</strain>
    </source>
</reference>
<evidence type="ECO:0000313" key="1">
    <source>
        <dbReference type="EMBL" id="BDB99746.1"/>
    </source>
</evidence>
<organism evidence="1 2">
    <name type="scientific">Saccharolobus caldissimus</name>
    <dbReference type="NCBI Taxonomy" id="1702097"/>
    <lineage>
        <taxon>Archaea</taxon>
        <taxon>Thermoproteota</taxon>
        <taxon>Thermoprotei</taxon>
        <taxon>Sulfolobales</taxon>
        <taxon>Sulfolobaceae</taxon>
        <taxon>Saccharolobus</taxon>
    </lineage>
</organism>
<gene>
    <name evidence="1" type="ORF">SACC_27630</name>
</gene>
<dbReference type="EMBL" id="AP025226">
    <property type="protein sequence ID" value="BDB99746.1"/>
    <property type="molecule type" value="Genomic_DNA"/>
</dbReference>
<dbReference type="Proteomes" id="UP001319921">
    <property type="component" value="Chromosome"/>
</dbReference>